<evidence type="ECO:0000256" key="2">
    <source>
        <dbReference type="ARBA" id="ARBA00022692"/>
    </source>
</evidence>
<name>A0A0M2NTJ0_STACC</name>
<evidence type="ECO:0000256" key="5">
    <source>
        <dbReference type="SAM" id="Phobius"/>
    </source>
</evidence>
<proteinExistence type="predicted"/>
<comment type="caution">
    <text evidence="6">The sequence shown here is derived from an EMBL/GenBank/DDBJ whole genome shotgun (WGS) entry which is preliminary data.</text>
</comment>
<evidence type="ECO:0000313" key="6">
    <source>
        <dbReference type="EMBL" id="KKI63337.1"/>
    </source>
</evidence>
<organism evidence="6 7">
    <name type="scientific">Staphylococcus cohnii subsp. cohnii</name>
    <dbReference type="NCBI Taxonomy" id="74704"/>
    <lineage>
        <taxon>Bacteria</taxon>
        <taxon>Bacillati</taxon>
        <taxon>Bacillota</taxon>
        <taxon>Bacilli</taxon>
        <taxon>Bacillales</taxon>
        <taxon>Staphylococcaceae</taxon>
        <taxon>Staphylococcus</taxon>
        <taxon>Staphylococcus cohnii species complex</taxon>
    </lineage>
</organism>
<evidence type="ECO:0000256" key="4">
    <source>
        <dbReference type="ARBA" id="ARBA00023136"/>
    </source>
</evidence>
<dbReference type="Pfam" id="PF09685">
    <property type="entry name" value="MamF_MmsF"/>
    <property type="match status" value="1"/>
</dbReference>
<dbReference type="AlphaFoldDB" id="A0A0M2NTJ0"/>
<dbReference type="PATRIC" id="fig|74704.6.peg.906"/>
<protein>
    <submittedName>
        <fullName evidence="6">Membrane protein</fullName>
    </submittedName>
</protein>
<accession>A0A0M2NTJ0</accession>
<feature type="transmembrane region" description="Helical" evidence="5">
    <location>
        <begin position="46"/>
        <end position="65"/>
    </location>
</feature>
<evidence type="ECO:0000256" key="3">
    <source>
        <dbReference type="ARBA" id="ARBA00022989"/>
    </source>
</evidence>
<evidence type="ECO:0000313" key="7">
    <source>
        <dbReference type="Proteomes" id="UP000034455"/>
    </source>
</evidence>
<reference evidence="6 7" key="1">
    <citation type="submission" date="2015-03" db="EMBL/GenBank/DDBJ databases">
        <title>Genome Assembly of Staphylococcus cohnii subsp. cohnii strain G22B2.</title>
        <authorList>
            <person name="Nair G."/>
            <person name="Kaur G."/>
            <person name="Khatri I."/>
            <person name="Singh N.K."/>
            <person name="Sathyabama S."/>
            <person name="Maurya S.K."/>
            <person name="Subramanian S."/>
            <person name="Agrewala J.N."/>
            <person name="Mayilraj S."/>
        </authorList>
    </citation>
    <scope>NUCLEOTIDE SEQUENCE [LARGE SCALE GENOMIC DNA]</scope>
    <source>
        <strain evidence="6 7">G22B2</strain>
    </source>
</reference>
<comment type="subcellular location">
    <subcellularLocation>
        <location evidence="1">Membrane</location>
        <topology evidence="1">Multi-pass membrane protein</topology>
    </subcellularLocation>
</comment>
<dbReference type="Proteomes" id="UP000034455">
    <property type="component" value="Unassembled WGS sequence"/>
</dbReference>
<sequence length="113" mass="12971">MEQPNKSQNILSALSYFSMLFAPIIFPILVWILAEKPTSTHGRKALFNHIWVNIFFFLANVGFIFSREVFDKPFDNQEVISNVSFGIGIFLLLIAGIFFLFNIIRGIKLLTNK</sequence>
<dbReference type="EMBL" id="LAKJ01000016">
    <property type="protein sequence ID" value="KKI63337.1"/>
    <property type="molecule type" value="Genomic_DNA"/>
</dbReference>
<keyword evidence="4 5" id="KW-0472">Membrane</keyword>
<feature type="transmembrane region" description="Helical" evidence="5">
    <location>
        <begin position="85"/>
        <end position="104"/>
    </location>
</feature>
<dbReference type="InterPro" id="IPR019109">
    <property type="entry name" value="MamF_MmsF"/>
</dbReference>
<evidence type="ECO:0000256" key="1">
    <source>
        <dbReference type="ARBA" id="ARBA00004141"/>
    </source>
</evidence>
<gene>
    <name evidence="6" type="ORF">UF66_0886</name>
</gene>
<keyword evidence="3 5" id="KW-1133">Transmembrane helix</keyword>
<feature type="transmembrane region" description="Helical" evidence="5">
    <location>
        <begin position="13"/>
        <end position="34"/>
    </location>
</feature>
<keyword evidence="2 5" id="KW-0812">Transmembrane</keyword>